<evidence type="ECO:0000259" key="1">
    <source>
        <dbReference type="PROSITE" id="PS50830"/>
    </source>
</evidence>
<sequence length="142" mass="16299">MSEIPTDAPMFSDCVNGTTVVARVVSVYDGDTIKVIFPLNNTYYKWNCRLIGVDTPELRTTNTLEKEHGYLVRDKLREKINNRIVELKCEDLDKYGRLLVTVICDDGSCNINKWLIDNDYAFEYDGGTKNSWGDYLESKKNV</sequence>
<dbReference type="InterPro" id="IPR035437">
    <property type="entry name" value="SNase_OB-fold_sf"/>
</dbReference>
<protein>
    <recommendedName>
        <fullName evidence="1">TNase-like domain-containing protein</fullName>
    </recommendedName>
</protein>
<organism evidence="2">
    <name type="scientific">viral metagenome</name>
    <dbReference type="NCBI Taxonomy" id="1070528"/>
    <lineage>
        <taxon>unclassified sequences</taxon>
        <taxon>metagenomes</taxon>
        <taxon>organismal metagenomes</taxon>
    </lineage>
</organism>
<dbReference type="PROSITE" id="PS50830">
    <property type="entry name" value="TNASE_3"/>
    <property type="match status" value="1"/>
</dbReference>
<accession>A0A6C0BTK0</accession>
<dbReference type="SUPFAM" id="SSF50199">
    <property type="entry name" value="Staphylococcal nuclease"/>
    <property type="match status" value="1"/>
</dbReference>
<dbReference type="EMBL" id="MN739235">
    <property type="protein sequence ID" value="QHS94899.1"/>
    <property type="molecule type" value="Genomic_DNA"/>
</dbReference>
<name>A0A6C0BTK0_9ZZZZ</name>
<dbReference type="AlphaFoldDB" id="A0A6C0BTK0"/>
<dbReference type="SMART" id="SM00318">
    <property type="entry name" value="SNc"/>
    <property type="match status" value="1"/>
</dbReference>
<dbReference type="Gene3D" id="2.40.50.90">
    <property type="match status" value="1"/>
</dbReference>
<reference evidence="2" key="1">
    <citation type="journal article" date="2020" name="Nature">
        <title>Giant virus diversity and host interactions through global metagenomics.</title>
        <authorList>
            <person name="Schulz F."/>
            <person name="Roux S."/>
            <person name="Paez-Espino D."/>
            <person name="Jungbluth S."/>
            <person name="Walsh D.A."/>
            <person name="Denef V.J."/>
            <person name="McMahon K.D."/>
            <person name="Konstantinidis K.T."/>
            <person name="Eloe-Fadrosh E.A."/>
            <person name="Kyrpides N.C."/>
            <person name="Woyke T."/>
        </authorList>
    </citation>
    <scope>NUCLEOTIDE SEQUENCE</scope>
    <source>
        <strain evidence="2">GVMAG-M-3300018428-16</strain>
    </source>
</reference>
<proteinExistence type="predicted"/>
<dbReference type="Pfam" id="PF00565">
    <property type="entry name" value="SNase"/>
    <property type="match status" value="1"/>
</dbReference>
<evidence type="ECO:0000313" key="2">
    <source>
        <dbReference type="EMBL" id="QHS94899.1"/>
    </source>
</evidence>
<feature type="domain" description="TNase-like" evidence="1">
    <location>
        <begin position="18"/>
        <end position="142"/>
    </location>
</feature>
<dbReference type="InterPro" id="IPR016071">
    <property type="entry name" value="Staphylococal_nuclease_OB-fold"/>
</dbReference>